<proteinExistence type="predicted"/>
<evidence type="ECO:0000313" key="1">
    <source>
        <dbReference type="EMBL" id="MDI3319271.1"/>
    </source>
</evidence>
<dbReference type="Proteomes" id="UP001226434">
    <property type="component" value="Unassembled WGS sequence"/>
</dbReference>
<organism evidence="1 2">
    <name type="scientific">Pinibacter soli</name>
    <dbReference type="NCBI Taxonomy" id="3044211"/>
    <lineage>
        <taxon>Bacteria</taxon>
        <taxon>Pseudomonadati</taxon>
        <taxon>Bacteroidota</taxon>
        <taxon>Chitinophagia</taxon>
        <taxon>Chitinophagales</taxon>
        <taxon>Chitinophagaceae</taxon>
        <taxon>Pinibacter</taxon>
    </lineage>
</organism>
<sequence>MIKILPPGFILLPELKPNKELKMKHRAESADITPNLLLPAALLLGFNVHQDKNLYLIRLDYF</sequence>
<reference evidence="1 2" key="1">
    <citation type="submission" date="2023-05" db="EMBL/GenBank/DDBJ databases">
        <title>Genome sequence of Pinibacter sp. MAH-24.</title>
        <authorList>
            <person name="Huq M.A."/>
        </authorList>
    </citation>
    <scope>NUCLEOTIDE SEQUENCE [LARGE SCALE GENOMIC DNA]</scope>
    <source>
        <strain evidence="1 2">MAH-24</strain>
    </source>
</reference>
<dbReference type="EMBL" id="JASBRG010000003">
    <property type="protein sequence ID" value="MDI3319271.1"/>
    <property type="molecule type" value="Genomic_DNA"/>
</dbReference>
<comment type="caution">
    <text evidence="1">The sequence shown here is derived from an EMBL/GenBank/DDBJ whole genome shotgun (WGS) entry which is preliminary data.</text>
</comment>
<dbReference type="RefSeq" id="WP_282333385.1">
    <property type="nucleotide sequence ID" value="NZ_JASBRG010000003.1"/>
</dbReference>
<accession>A0ABT6R9N8</accession>
<gene>
    <name evidence="1" type="ORF">QJ048_05775</name>
</gene>
<name>A0ABT6R9N8_9BACT</name>
<protein>
    <submittedName>
        <fullName evidence="1">Uncharacterized protein</fullName>
    </submittedName>
</protein>
<keyword evidence="2" id="KW-1185">Reference proteome</keyword>
<evidence type="ECO:0000313" key="2">
    <source>
        <dbReference type="Proteomes" id="UP001226434"/>
    </source>
</evidence>